<name>A0ABU2L1C1_9ACTN</name>
<dbReference type="InterPro" id="IPR023772">
    <property type="entry name" value="DNA-bd_HTH_TetR-type_CS"/>
</dbReference>
<evidence type="ECO:0000256" key="3">
    <source>
        <dbReference type="ARBA" id="ARBA00023163"/>
    </source>
</evidence>
<dbReference type="Proteomes" id="UP001183226">
    <property type="component" value="Unassembled WGS sequence"/>
</dbReference>
<evidence type="ECO:0000313" key="7">
    <source>
        <dbReference type="Proteomes" id="UP001183226"/>
    </source>
</evidence>
<keyword evidence="7" id="KW-1185">Reference proteome</keyword>
<protein>
    <submittedName>
        <fullName evidence="6">Helix-turn-helix domain-containing protein</fullName>
    </submittedName>
</protein>
<dbReference type="SUPFAM" id="SSF46689">
    <property type="entry name" value="Homeodomain-like"/>
    <property type="match status" value="1"/>
</dbReference>
<evidence type="ECO:0000256" key="2">
    <source>
        <dbReference type="ARBA" id="ARBA00023125"/>
    </source>
</evidence>
<keyword evidence="3" id="KW-0804">Transcription</keyword>
<dbReference type="Gene3D" id="1.10.357.10">
    <property type="entry name" value="Tetracycline Repressor, domain 2"/>
    <property type="match status" value="1"/>
</dbReference>
<dbReference type="PANTHER" id="PTHR30055">
    <property type="entry name" value="HTH-TYPE TRANSCRIPTIONAL REGULATOR RUTR"/>
    <property type="match status" value="1"/>
</dbReference>
<organism evidence="6 7">
    <name type="scientific">Streptomonospora wellingtoniae</name>
    <dbReference type="NCBI Taxonomy" id="3075544"/>
    <lineage>
        <taxon>Bacteria</taxon>
        <taxon>Bacillati</taxon>
        <taxon>Actinomycetota</taxon>
        <taxon>Actinomycetes</taxon>
        <taxon>Streptosporangiales</taxon>
        <taxon>Nocardiopsidaceae</taxon>
        <taxon>Streptomonospora</taxon>
    </lineage>
</organism>
<dbReference type="InterPro" id="IPR009057">
    <property type="entry name" value="Homeodomain-like_sf"/>
</dbReference>
<dbReference type="EMBL" id="JAVREK010000039">
    <property type="protein sequence ID" value="MDT0305201.1"/>
    <property type="molecule type" value="Genomic_DNA"/>
</dbReference>
<accession>A0ABU2L1C1</accession>
<comment type="caution">
    <text evidence="6">The sequence shown here is derived from an EMBL/GenBank/DDBJ whole genome shotgun (WGS) entry which is preliminary data.</text>
</comment>
<dbReference type="InterPro" id="IPR050109">
    <property type="entry name" value="HTH-type_TetR-like_transc_reg"/>
</dbReference>
<proteinExistence type="predicted"/>
<dbReference type="PRINTS" id="PR00455">
    <property type="entry name" value="HTHTETR"/>
</dbReference>
<feature type="DNA-binding region" description="H-T-H motif" evidence="4">
    <location>
        <begin position="32"/>
        <end position="51"/>
    </location>
</feature>
<evidence type="ECO:0000259" key="5">
    <source>
        <dbReference type="PROSITE" id="PS50977"/>
    </source>
</evidence>
<sequence>MSEPPASDLTARARLRMAALRLFAERGFEATSTRAIAAEADVSHALLRHHFGSKDGLRRAVDDDALSAFDRILAEFDAPATRQGLLATFGTVTARLFGADELRRNYLRRSLLEGGAASGELFTRLLNGTRARLAMLSEGGDVETGAIPDSEAESDRLWEPYQVLFLMLGPMLLEPVMRHTLADPVFAPEALHDRSAANQRLLTRGLRAAPGDTREP</sequence>
<dbReference type="PROSITE" id="PS50977">
    <property type="entry name" value="HTH_TETR_2"/>
    <property type="match status" value="1"/>
</dbReference>
<reference evidence="7" key="1">
    <citation type="submission" date="2023-07" db="EMBL/GenBank/DDBJ databases">
        <title>30 novel species of actinomycetes from the DSMZ collection.</title>
        <authorList>
            <person name="Nouioui I."/>
        </authorList>
    </citation>
    <scope>NUCLEOTIDE SEQUENCE [LARGE SCALE GENOMIC DNA]</scope>
    <source>
        <strain evidence="7">DSM 45055</strain>
    </source>
</reference>
<keyword evidence="2 4" id="KW-0238">DNA-binding</keyword>
<gene>
    <name evidence="6" type="ORF">RM446_24010</name>
</gene>
<dbReference type="RefSeq" id="WP_311547716.1">
    <property type="nucleotide sequence ID" value="NZ_JAVREK010000039.1"/>
</dbReference>
<dbReference type="PANTHER" id="PTHR30055:SF234">
    <property type="entry name" value="HTH-TYPE TRANSCRIPTIONAL REGULATOR BETI"/>
    <property type="match status" value="1"/>
</dbReference>
<dbReference type="PROSITE" id="PS01081">
    <property type="entry name" value="HTH_TETR_1"/>
    <property type="match status" value="1"/>
</dbReference>
<feature type="domain" description="HTH tetR-type" evidence="5">
    <location>
        <begin position="9"/>
        <end position="69"/>
    </location>
</feature>
<dbReference type="InterPro" id="IPR001647">
    <property type="entry name" value="HTH_TetR"/>
</dbReference>
<keyword evidence="1" id="KW-0805">Transcription regulation</keyword>
<dbReference type="Pfam" id="PF00440">
    <property type="entry name" value="TetR_N"/>
    <property type="match status" value="1"/>
</dbReference>
<evidence type="ECO:0000256" key="4">
    <source>
        <dbReference type="PROSITE-ProRule" id="PRU00335"/>
    </source>
</evidence>
<evidence type="ECO:0000313" key="6">
    <source>
        <dbReference type="EMBL" id="MDT0305201.1"/>
    </source>
</evidence>
<evidence type="ECO:0000256" key="1">
    <source>
        <dbReference type="ARBA" id="ARBA00023015"/>
    </source>
</evidence>